<comment type="similarity">
    <text evidence="1">Belongs to the NARF family.</text>
</comment>
<reference evidence="9" key="1">
    <citation type="submission" date="2025-08" db="UniProtKB">
        <authorList>
            <consortium name="RefSeq"/>
        </authorList>
    </citation>
    <scope>IDENTIFICATION</scope>
    <source>
        <tissue evidence="9">Whole organism</tissue>
    </source>
</reference>
<evidence type="ECO:0000256" key="1">
    <source>
        <dbReference type="ARBA" id="ARBA00006596"/>
    </source>
</evidence>
<keyword evidence="8" id="KW-1185">Reference proteome</keyword>
<dbReference type="SUPFAM" id="SSF53920">
    <property type="entry name" value="Fe-only hydrogenase"/>
    <property type="match status" value="1"/>
</dbReference>
<keyword evidence="4" id="KW-0408">Iron</keyword>
<dbReference type="InterPro" id="IPR004108">
    <property type="entry name" value="Fe_hydrogenase_lsu_C"/>
</dbReference>
<evidence type="ECO:0000259" key="7">
    <source>
        <dbReference type="SMART" id="SM00902"/>
    </source>
</evidence>
<name>A0A6J1SD23_FRAOC</name>
<dbReference type="SMART" id="SM00902">
    <property type="entry name" value="Fe_hyd_SSU"/>
    <property type="match status" value="1"/>
</dbReference>
<evidence type="ECO:0000313" key="8">
    <source>
        <dbReference type="Proteomes" id="UP000504606"/>
    </source>
</evidence>
<dbReference type="GeneID" id="113205695"/>
<dbReference type="InterPro" id="IPR009016">
    <property type="entry name" value="Fe_hydrogenase"/>
</dbReference>
<dbReference type="RefSeq" id="XP_026277190.1">
    <property type="nucleotide sequence ID" value="XM_026421405.2"/>
</dbReference>
<dbReference type="KEGG" id="foc:113205695"/>
<evidence type="ECO:0000256" key="3">
    <source>
        <dbReference type="ARBA" id="ARBA00022723"/>
    </source>
</evidence>
<evidence type="ECO:0000313" key="9">
    <source>
        <dbReference type="RefSeq" id="XP_026277190.1"/>
    </source>
</evidence>
<dbReference type="Pfam" id="PF02906">
    <property type="entry name" value="Fe_hyd_lg_C"/>
    <property type="match status" value="1"/>
</dbReference>
<keyword evidence="3" id="KW-0479">Metal-binding</keyword>
<keyword evidence="5" id="KW-0411">Iron-sulfur</keyword>
<evidence type="ECO:0000256" key="5">
    <source>
        <dbReference type="ARBA" id="ARBA00023014"/>
    </source>
</evidence>
<evidence type="ECO:0000256" key="4">
    <source>
        <dbReference type="ARBA" id="ARBA00023004"/>
    </source>
</evidence>
<protein>
    <submittedName>
        <fullName evidence="9">Probable cytosolic Fe-S cluster assembly factor GI11683</fullName>
    </submittedName>
</protein>
<dbReference type="FunFam" id="3.30.70.20:FF:000042">
    <property type="entry name" value="Cytosolic Fe-S cluster assembly factor NAR1"/>
    <property type="match status" value="1"/>
</dbReference>
<feature type="domain" description="Iron hydrogenase small subunit" evidence="7">
    <location>
        <begin position="424"/>
        <end position="480"/>
    </location>
</feature>
<accession>A0A6J1SD23</accession>
<dbReference type="GO" id="GO:0051539">
    <property type="term" value="F:4 iron, 4 sulfur cluster binding"/>
    <property type="evidence" value="ECO:0007669"/>
    <property type="project" value="UniProtKB-KW"/>
</dbReference>
<dbReference type="InterPro" id="IPR050340">
    <property type="entry name" value="Cytosolic_Fe-S_CAF"/>
</dbReference>
<dbReference type="GO" id="GO:0046872">
    <property type="term" value="F:metal ion binding"/>
    <property type="evidence" value="ECO:0007669"/>
    <property type="project" value="UniProtKB-KW"/>
</dbReference>
<organism evidence="8 9">
    <name type="scientific">Frankliniella occidentalis</name>
    <name type="common">Western flower thrips</name>
    <name type="synonym">Euthrips occidentalis</name>
    <dbReference type="NCBI Taxonomy" id="133901"/>
    <lineage>
        <taxon>Eukaryota</taxon>
        <taxon>Metazoa</taxon>
        <taxon>Ecdysozoa</taxon>
        <taxon>Arthropoda</taxon>
        <taxon>Hexapoda</taxon>
        <taxon>Insecta</taxon>
        <taxon>Pterygota</taxon>
        <taxon>Neoptera</taxon>
        <taxon>Paraneoptera</taxon>
        <taxon>Thysanoptera</taxon>
        <taxon>Terebrantia</taxon>
        <taxon>Thripoidea</taxon>
        <taxon>Thripidae</taxon>
        <taxon>Frankliniella</taxon>
    </lineage>
</organism>
<dbReference type="InterPro" id="IPR003149">
    <property type="entry name" value="Fe_hydrogenase_ssu"/>
</dbReference>
<keyword evidence="2" id="KW-0004">4Fe-4S</keyword>
<dbReference type="Gene3D" id="3.40.50.1780">
    <property type="match status" value="1"/>
</dbReference>
<comment type="function">
    <text evidence="6">Component of the cytosolic iron-sulfur (Fe/S) protein assembly machinery. Required for maturation of extramitochondrial Fe/S proteins.</text>
</comment>
<dbReference type="Pfam" id="PF02256">
    <property type="entry name" value="Fe_hyd_SSU"/>
    <property type="match status" value="1"/>
</dbReference>
<proteinExistence type="inferred from homology"/>
<dbReference type="PANTHER" id="PTHR11615">
    <property type="entry name" value="NITRATE, FORMATE, IRON DEHYDROGENASE"/>
    <property type="match status" value="1"/>
</dbReference>
<evidence type="ECO:0000256" key="2">
    <source>
        <dbReference type="ARBA" id="ARBA00022485"/>
    </source>
</evidence>
<sequence>MTAGFSGVLQLTDLDDFITPSQECIKPVVVEKIKSVTGSKIKIQDDGSYVAVTEGGQAQKLQRVDISLNDCLACSGCITSAESVLITQQSQEEMLKVFKANEQLKEAGKESELKLIVVSVAVQPVLSLAVRYELEPQDAFRRLSGYFKSVGADIVLDMTLSEDLSLLECENEFMERFRSKSDGSKPHLPMLTSSCPGWVCYAEKTHGSFVLPYISTTKSPQQIQGTLVKQFLPTIQGHHPGKIYHVSVEPCYDKKLEASRSDFHNEAEDIKDVDCVITSVELEQMFKSQDLRLSEIPPADVDFPWLDGLNCSEQISYKGTLVGHQGTGSGGYADHVMASAAQELFGDSNAELKFKVLRNPDMREATLEKDGKVVLRFAIANGFRNIQNLMQKLKRGKCAYDFVEIMACPSGCLNGGAQVRPEEGTQQKELTSTLEKLYSELPLHSPKLNPLVHEIYTNWLGGAGSDKSSANLHTSYHAVEKMSTALNIKW</sequence>
<dbReference type="Proteomes" id="UP000504606">
    <property type="component" value="Unplaced"/>
</dbReference>
<dbReference type="AlphaFoldDB" id="A0A6J1SD23"/>
<gene>
    <name evidence="9" type="primary">LOC113205695</name>
</gene>
<dbReference type="OrthoDB" id="10253113at2759"/>
<dbReference type="Gene3D" id="3.40.950.10">
    <property type="entry name" value="Fe-only Hydrogenase (Larger Subunit), Chain L, domain 3"/>
    <property type="match status" value="1"/>
</dbReference>
<evidence type="ECO:0000256" key="6">
    <source>
        <dbReference type="ARBA" id="ARBA00025700"/>
    </source>
</evidence>